<keyword evidence="1 5" id="KW-0963">Cytoplasm</keyword>
<proteinExistence type="inferred from homology"/>
<feature type="region of interest" description="Disordered" evidence="6">
    <location>
        <begin position="1"/>
        <end position="24"/>
    </location>
</feature>
<keyword evidence="4 5" id="KW-0694">RNA-binding</keyword>
<sequence length="204" mass="23267">MITKLATMSRKSRSAPDQAQDIQADDEIEYVSKSQMKRDVEALQDLGVELIGLSKLQLKKLDLPDALLVAIKDAQKITANGAIKRQRQYIGRLMRDIDPAPIQALLDSLRGDNDKQNAWLHQLERTRDELVADDKAVAKLIEEHPQIDIQQLRTMVRNARAERAAQKPPKHFRSLFQFLKELYPEPALLASSDDEDEDDEEDDE</sequence>
<evidence type="ECO:0000313" key="8">
    <source>
        <dbReference type="Proteomes" id="UP001156706"/>
    </source>
</evidence>
<keyword evidence="8" id="KW-1185">Reference proteome</keyword>
<reference evidence="8" key="1">
    <citation type="journal article" date="2019" name="Int. J. Syst. Evol. Microbiol.">
        <title>The Global Catalogue of Microorganisms (GCM) 10K type strain sequencing project: providing services to taxonomists for standard genome sequencing and annotation.</title>
        <authorList>
            <consortium name="The Broad Institute Genomics Platform"/>
            <consortium name="The Broad Institute Genome Sequencing Center for Infectious Disease"/>
            <person name="Wu L."/>
            <person name="Ma J."/>
        </authorList>
    </citation>
    <scope>NUCLEOTIDE SEQUENCE [LARGE SCALE GENOMIC DNA]</scope>
    <source>
        <strain evidence="8">NBRC 110044</strain>
    </source>
</reference>
<accession>A0ABQ5YE03</accession>
<dbReference type="NCBIfam" id="NF003593">
    <property type="entry name" value="PRK05255.1-1"/>
    <property type="match status" value="1"/>
</dbReference>
<keyword evidence="3 5" id="KW-0699">rRNA-binding</keyword>
<dbReference type="InterPro" id="IPR023153">
    <property type="entry name" value="DarP_sf"/>
</dbReference>
<organism evidence="7 8">
    <name type="scientific">Chitinimonas prasina</name>
    <dbReference type="NCBI Taxonomy" id="1434937"/>
    <lineage>
        <taxon>Bacteria</taxon>
        <taxon>Pseudomonadati</taxon>
        <taxon>Pseudomonadota</taxon>
        <taxon>Betaproteobacteria</taxon>
        <taxon>Neisseriales</taxon>
        <taxon>Chitinibacteraceae</taxon>
        <taxon>Chitinimonas</taxon>
    </lineage>
</organism>
<protein>
    <recommendedName>
        <fullName evidence="5">Dual-action ribosomal maturation protein DarP</fullName>
    </recommendedName>
    <alternativeName>
        <fullName evidence="5">Large ribosomal subunit assembly factor DarP</fullName>
    </alternativeName>
</protein>
<evidence type="ECO:0000256" key="6">
    <source>
        <dbReference type="SAM" id="MobiDB-lite"/>
    </source>
</evidence>
<dbReference type="InterPro" id="IPR006839">
    <property type="entry name" value="DarP"/>
</dbReference>
<evidence type="ECO:0000256" key="5">
    <source>
        <dbReference type="HAMAP-Rule" id="MF_00765"/>
    </source>
</evidence>
<evidence type="ECO:0000256" key="2">
    <source>
        <dbReference type="ARBA" id="ARBA00022517"/>
    </source>
</evidence>
<evidence type="ECO:0000256" key="4">
    <source>
        <dbReference type="ARBA" id="ARBA00022884"/>
    </source>
</evidence>
<dbReference type="SUPFAM" id="SSF158710">
    <property type="entry name" value="PSPTO4464-like"/>
    <property type="match status" value="1"/>
</dbReference>
<dbReference type="PANTHER" id="PTHR38101">
    <property type="entry name" value="UPF0307 PROTEIN YJGA"/>
    <property type="match status" value="1"/>
</dbReference>
<dbReference type="EMBL" id="BSOG01000002">
    <property type="protein sequence ID" value="GLR12697.1"/>
    <property type="molecule type" value="Genomic_DNA"/>
</dbReference>
<dbReference type="Pfam" id="PF04751">
    <property type="entry name" value="DarP"/>
    <property type="match status" value="1"/>
</dbReference>
<dbReference type="PIRSF" id="PIRSF016183">
    <property type="entry name" value="UCP016183"/>
    <property type="match status" value="1"/>
</dbReference>
<dbReference type="Proteomes" id="UP001156706">
    <property type="component" value="Unassembled WGS sequence"/>
</dbReference>
<evidence type="ECO:0000256" key="1">
    <source>
        <dbReference type="ARBA" id="ARBA00022490"/>
    </source>
</evidence>
<name>A0ABQ5YE03_9NEIS</name>
<gene>
    <name evidence="5" type="primary">darP</name>
    <name evidence="7" type="ORF">GCM10007907_14870</name>
</gene>
<comment type="subcellular location">
    <subcellularLocation>
        <location evidence="5">Cytoplasm</location>
    </subcellularLocation>
    <text evidence="5">Associates with late stage pre-50S ribosomal subunits.</text>
</comment>
<comment type="function">
    <text evidence="5">Member of a network of 50S ribosomal subunit biogenesis factors which assembles along the 30S-50S interface, preventing incorrect 23S rRNA structures from forming. Promotes peptidyl transferase center (PTC) maturation.</text>
</comment>
<evidence type="ECO:0000313" key="7">
    <source>
        <dbReference type="EMBL" id="GLR12697.1"/>
    </source>
</evidence>
<dbReference type="HAMAP" id="MF_00765">
    <property type="entry name" value="DarP"/>
    <property type="match status" value="1"/>
</dbReference>
<dbReference type="Gene3D" id="1.10.60.30">
    <property type="entry name" value="PSPTO4464-like domains"/>
    <property type="match status" value="2"/>
</dbReference>
<comment type="caution">
    <text evidence="7">The sequence shown here is derived from an EMBL/GenBank/DDBJ whole genome shotgun (WGS) entry which is preliminary data.</text>
</comment>
<evidence type="ECO:0000256" key="3">
    <source>
        <dbReference type="ARBA" id="ARBA00022730"/>
    </source>
</evidence>
<dbReference type="CDD" id="cd16331">
    <property type="entry name" value="YjgA-like"/>
    <property type="match status" value="1"/>
</dbReference>
<dbReference type="PANTHER" id="PTHR38101:SF1">
    <property type="entry name" value="UPF0307 PROTEIN YJGA"/>
    <property type="match status" value="1"/>
</dbReference>
<comment type="similarity">
    <text evidence="5">Belongs to the DarP family.</text>
</comment>
<keyword evidence="2 5" id="KW-0690">Ribosome biogenesis</keyword>